<organism evidence="1 2">
    <name type="scientific">Pseudonocardia oceani</name>
    <dbReference type="NCBI Taxonomy" id="2792013"/>
    <lineage>
        <taxon>Bacteria</taxon>
        <taxon>Bacillati</taxon>
        <taxon>Actinomycetota</taxon>
        <taxon>Actinomycetes</taxon>
        <taxon>Pseudonocardiales</taxon>
        <taxon>Pseudonocardiaceae</taxon>
        <taxon>Pseudonocardia</taxon>
    </lineage>
</organism>
<gene>
    <name evidence="1" type="ORF">I4I82_31595</name>
</gene>
<dbReference type="Proteomes" id="UP000694300">
    <property type="component" value="Unassembled WGS sequence"/>
</dbReference>
<reference evidence="1 2" key="1">
    <citation type="submission" date="2020-11" db="EMBL/GenBank/DDBJ databases">
        <title>Pseudonocardia abyssalis sp. nov. and Pseudonocardia oceani sp. nov., description and phylogenomic analysis of two novel actinomycetes isolated from the deep Southern Ocean.</title>
        <authorList>
            <person name="Parra J."/>
        </authorList>
    </citation>
    <scope>NUCLEOTIDE SEQUENCE [LARGE SCALE GENOMIC DNA]</scope>
    <source>
        <strain evidence="2">KRD185</strain>
    </source>
</reference>
<proteinExistence type="predicted"/>
<comment type="caution">
    <text evidence="1">The sequence shown here is derived from an EMBL/GenBank/DDBJ whole genome shotgun (WGS) entry which is preliminary data.</text>
</comment>
<evidence type="ECO:0008006" key="3">
    <source>
        <dbReference type="Google" id="ProtNLM"/>
    </source>
</evidence>
<evidence type="ECO:0000313" key="1">
    <source>
        <dbReference type="EMBL" id="MBW0132191.1"/>
    </source>
</evidence>
<accession>A0ABS6UJU0</accession>
<dbReference type="RefSeq" id="WP_218593124.1">
    <property type="nucleotide sequence ID" value="NZ_JADQDE010000257.1"/>
</dbReference>
<keyword evidence="2" id="KW-1185">Reference proteome</keyword>
<sequence length="438" mass="42948">MTTAVHPAADVLGRLVDGAVASAVGDGPRAACVRAARPLVGEVTALRDTLHAAGLAKVLLVTTPATGAVAEVLAGDGARLLVLDSPDPVRVADALDGDLEATVLVVAVPPGADRSGPDAVVAAVRAGFAAEGFDADAQTVVVAGPGDAVADSARVVAGGADGAFSAYALVPAGLAGADVEGVVADAVAARERYVVDDPGNPALVLGALLAEHPSVVLDVRWPAALIDAVLVDVGLPGAGPVPVVVDDGPAGPGLADALTVRPGGAVELDGPVAARVLLWEHAAAVAAHLRSPVDGAAPEGPPSAVFVDGDVTVSAGPWLPEGTTTAVDALRALAAAGGTHLALHAHLDRESDASVAVLRGELARRTGATVTFDWGAAQRPGAAVCLLTGAGDGRADLGAAQEAAVAADAAAQTGPVLRLHMHDRLAGLVAVVRAVQDL</sequence>
<dbReference type="EMBL" id="JADQDF010000001">
    <property type="protein sequence ID" value="MBW0132191.1"/>
    <property type="molecule type" value="Genomic_DNA"/>
</dbReference>
<protein>
    <recommendedName>
        <fullName evidence="3">Glucose-6-phosphate isomerase</fullName>
    </recommendedName>
</protein>
<name>A0ABS6UJU0_9PSEU</name>
<evidence type="ECO:0000313" key="2">
    <source>
        <dbReference type="Proteomes" id="UP000694300"/>
    </source>
</evidence>